<dbReference type="GO" id="GO:0016747">
    <property type="term" value="F:acyltransferase activity, transferring groups other than amino-acyl groups"/>
    <property type="evidence" value="ECO:0007669"/>
    <property type="project" value="InterPro"/>
</dbReference>
<dbReference type="Proteomes" id="UP000034072">
    <property type="component" value="Unassembled WGS sequence"/>
</dbReference>
<comment type="caution">
    <text evidence="2">The sequence shown here is derived from an EMBL/GenBank/DDBJ whole genome shotgun (WGS) entry which is preliminary data.</text>
</comment>
<organism evidence="2 3">
    <name type="scientific">Candidatus Yanofskybacteria bacterium GW2011_GWE2_40_11</name>
    <dbReference type="NCBI Taxonomy" id="1619033"/>
    <lineage>
        <taxon>Bacteria</taxon>
        <taxon>Candidatus Yanofskyibacteriota</taxon>
    </lineage>
</organism>
<dbReference type="SUPFAM" id="SSF55729">
    <property type="entry name" value="Acyl-CoA N-acyltransferases (Nat)"/>
    <property type="match status" value="1"/>
</dbReference>
<proteinExistence type="predicted"/>
<dbReference type="Pfam" id="PF00583">
    <property type="entry name" value="Acetyltransf_1"/>
    <property type="match status" value="1"/>
</dbReference>
<dbReference type="CDD" id="cd04301">
    <property type="entry name" value="NAT_SF"/>
    <property type="match status" value="1"/>
</dbReference>
<dbReference type="InterPro" id="IPR016181">
    <property type="entry name" value="Acyl_CoA_acyltransferase"/>
</dbReference>
<evidence type="ECO:0000313" key="2">
    <source>
        <dbReference type="EMBL" id="KKR40572.1"/>
    </source>
</evidence>
<accession>A0A0G0TRT3</accession>
<protein>
    <recommendedName>
        <fullName evidence="1">N-acetyltransferase domain-containing protein</fullName>
    </recommendedName>
</protein>
<gene>
    <name evidence="2" type="ORF">UT75_C0007G0020</name>
</gene>
<dbReference type="AlphaFoldDB" id="A0A0G0TRT3"/>
<feature type="domain" description="N-acetyltransferase" evidence="1">
    <location>
        <begin position="1"/>
        <end position="158"/>
    </location>
</feature>
<sequence length="158" mass="18405">MIIRIAQEKDLGDIKEIYSLYYDDQKDLEHFLNRVREAINRSDIAQQWDFHYLVAEIDNRVLGLIGFCKPLKKLLSFTKTSRPVELYSLFVKEKFKGIGRPLLEEMTKQVKEAGYTEIVVYSDEKWSDSWGFYDKLGFARVGKLDVSGNGQVWTIALN</sequence>
<dbReference type="InterPro" id="IPR000182">
    <property type="entry name" value="GNAT_dom"/>
</dbReference>
<dbReference type="PROSITE" id="PS51186">
    <property type="entry name" value="GNAT"/>
    <property type="match status" value="1"/>
</dbReference>
<dbReference type="Gene3D" id="3.40.630.30">
    <property type="match status" value="1"/>
</dbReference>
<name>A0A0G0TRT3_9BACT</name>
<reference evidence="2 3" key="1">
    <citation type="journal article" date="2015" name="Nature">
        <title>rRNA introns, odd ribosomes, and small enigmatic genomes across a large radiation of phyla.</title>
        <authorList>
            <person name="Brown C.T."/>
            <person name="Hug L.A."/>
            <person name="Thomas B.C."/>
            <person name="Sharon I."/>
            <person name="Castelle C.J."/>
            <person name="Singh A."/>
            <person name="Wilkins M.J."/>
            <person name="Williams K.H."/>
            <person name="Banfield J.F."/>
        </authorList>
    </citation>
    <scope>NUCLEOTIDE SEQUENCE [LARGE SCALE GENOMIC DNA]</scope>
</reference>
<dbReference type="EMBL" id="LBXZ01000007">
    <property type="protein sequence ID" value="KKR40572.1"/>
    <property type="molecule type" value="Genomic_DNA"/>
</dbReference>
<evidence type="ECO:0000313" key="3">
    <source>
        <dbReference type="Proteomes" id="UP000034072"/>
    </source>
</evidence>
<evidence type="ECO:0000259" key="1">
    <source>
        <dbReference type="PROSITE" id="PS51186"/>
    </source>
</evidence>